<dbReference type="Proteomes" id="UP000499080">
    <property type="component" value="Unassembled WGS sequence"/>
</dbReference>
<evidence type="ECO:0000313" key="2">
    <source>
        <dbReference type="Proteomes" id="UP000499080"/>
    </source>
</evidence>
<sequence>MAKWTCLCNNITQKHSLSQAAIGLLIVEYCEESRFLSGSDVETLRGIHNKLISLSSSEKSFLSKDKPLLSAVSRAVKKLEEKSREAKLCSQYFKEVSVMHYFVRPERTGIVVDDRVNCDSAEELGENAVRGIVGKRYADVILKRKLQVFTLAAMENAKLIDTDPVVFNLNQLFHRIECVLRSVDDLEGCLQYEWTPYLHSLYDDVGLRAGRRRFY</sequence>
<dbReference type="EMBL" id="BGPR01012398">
    <property type="protein sequence ID" value="GBN55886.1"/>
    <property type="molecule type" value="Genomic_DNA"/>
</dbReference>
<reference evidence="1 2" key="1">
    <citation type="journal article" date="2019" name="Sci. Rep.">
        <title>Orb-weaving spider Araneus ventricosus genome elucidates the spidroin gene catalogue.</title>
        <authorList>
            <person name="Kono N."/>
            <person name="Nakamura H."/>
            <person name="Ohtoshi R."/>
            <person name="Moran D.A.P."/>
            <person name="Shinohara A."/>
            <person name="Yoshida Y."/>
            <person name="Fujiwara M."/>
            <person name="Mori M."/>
            <person name="Tomita M."/>
            <person name="Arakawa K."/>
        </authorList>
    </citation>
    <scope>NUCLEOTIDE SEQUENCE [LARGE SCALE GENOMIC DNA]</scope>
</reference>
<keyword evidence="2" id="KW-1185">Reference proteome</keyword>
<gene>
    <name evidence="1" type="ORF">AVEN_426_1</name>
</gene>
<organism evidence="1 2">
    <name type="scientific">Araneus ventricosus</name>
    <name type="common">Orbweaver spider</name>
    <name type="synonym">Epeira ventricosa</name>
    <dbReference type="NCBI Taxonomy" id="182803"/>
    <lineage>
        <taxon>Eukaryota</taxon>
        <taxon>Metazoa</taxon>
        <taxon>Ecdysozoa</taxon>
        <taxon>Arthropoda</taxon>
        <taxon>Chelicerata</taxon>
        <taxon>Arachnida</taxon>
        <taxon>Araneae</taxon>
        <taxon>Araneomorphae</taxon>
        <taxon>Entelegynae</taxon>
        <taxon>Araneoidea</taxon>
        <taxon>Araneidae</taxon>
        <taxon>Araneus</taxon>
    </lineage>
</organism>
<protein>
    <submittedName>
        <fullName evidence="1">Uncharacterized protein</fullName>
    </submittedName>
</protein>
<dbReference type="OrthoDB" id="6760986at2759"/>
<accession>A0A4Y2Q0M0</accession>
<name>A0A4Y2Q0M0_ARAVE</name>
<proteinExistence type="predicted"/>
<dbReference type="AlphaFoldDB" id="A0A4Y2Q0M0"/>
<comment type="caution">
    <text evidence="1">The sequence shown here is derived from an EMBL/GenBank/DDBJ whole genome shotgun (WGS) entry which is preliminary data.</text>
</comment>
<evidence type="ECO:0000313" key="1">
    <source>
        <dbReference type="EMBL" id="GBN55886.1"/>
    </source>
</evidence>